<comment type="subcellular location">
    <subcellularLocation>
        <location evidence="1">Membrane</location>
        <topology evidence="1">Multi-pass membrane protein</topology>
    </subcellularLocation>
</comment>
<feature type="transmembrane region" description="Helical" evidence="6">
    <location>
        <begin position="84"/>
        <end position="104"/>
    </location>
</feature>
<sequence>MAYQVKLFSLGIEINQFYVLWTEDPEKMLIVDSLKGLELLILAGFMEYHYMFSIVFGAVAVAVERICASVLIDNYESTKKVCIPILLTIIVQFLAIFVSSLAIFYKFDIISINATWIVSCIFSSVMFLLVERINEKWRAEMENPRRTRNFTISQRFQVKENIRALDLGKRLIFSEIGTISIIGTIIAALLLELVPPSLVHIAENALFLNPFGICTVAMFSIPAWKKRYKNAFPTCCQWRLRPSRVDVEKLCLYGACFHLVTISIYVILKIRMFHRNLYILAIPMFALWYPLIISKLITIGYQLNWIRSDIKIGEHVVIWTDNPNKMLEIRTLDGLELLIVAGFVQWHYMYSIIFGVLAIAAERAIASVLIENYESNTQLFIPFLLTVIYQFFAIFTSLSVLFHKFNTIASHIPWILSCVIAAFLGTRLVFVVLGTIAICGSGMAALTFQIIPSYVSHIIENFTFLNPYLILLTAMFSVPQWEKKFKRMLLTWHFLKKRRKFVNVEIVENSKKDLDMETNLYFKQLADSWI</sequence>
<keyword evidence="3 6" id="KW-0812">Transmembrane</keyword>
<evidence type="ECO:0000256" key="5">
    <source>
        <dbReference type="ARBA" id="ARBA00023136"/>
    </source>
</evidence>
<feature type="transmembrane region" description="Helical" evidence="6">
    <location>
        <begin position="335"/>
        <end position="360"/>
    </location>
</feature>
<dbReference type="GO" id="GO:0007606">
    <property type="term" value="P:sensory perception of chemical stimulus"/>
    <property type="evidence" value="ECO:0007669"/>
    <property type="project" value="InterPro"/>
</dbReference>
<protein>
    <submittedName>
        <fullName evidence="7">Uncharacterized protein</fullName>
    </submittedName>
</protein>
<keyword evidence="8" id="KW-1185">Reference proteome</keyword>
<reference evidence="7 8" key="1">
    <citation type="submission" date="2022-04" db="EMBL/GenBank/DDBJ databases">
        <title>Chromosome-level reference genomes for two strains of Caenorhabditis briggsae: an improved platform for comparative genomics.</title>
        <authorList>
            <person name="Stevens L."/>
            <person name="Andersen E."/>
        </authorList>
    </citation>
    <scope>NUCLEOTIDE SEQUENCE [LARGE SCALE GENOMIC DNA]</scope>
    <source>
        <strain evidence="7">VX34</strain>
        <tissue evidence="7">Whole-organism</tissue>
    </source>
</reference>
<evidence type="ECO:0000256" key="1">
    <source>
        <dbReference type="ARBA" id="ARBA00004141"/>
    </source>
</evidence>
<feature type="transmembrane region" description="Helical" evidence="6">
    <location>
        <begin position="110"/>
        <end position="130"/>
    </location>
</feature>
<accession>A0AAE9EE05</accession>
<keyword evidence="4 6" id="KW-1133">Transmembrane helix</keyword>
<comment type="similarity">
    <text evidence="2">Belongs to the nematode receptor-like protein sre family.</text>
</comment>
<dbReference type="InterPro" id="IPR004151">
    <property type="entry name" value="7TM_GPCR_serpentine_rcpt_Sre"/>
</dbReference>
<dbReference type="AlphaFoldDB" id="A0AAE9EE05"/>
<feature type="transmembrane region" description="Helical" evidence="6">
    <location>
        <begin position="380"/>
        <end position="402"/>
    </location>
</feature>
<dbReference type="Proteomes" id="UP000829354">
    <property type="component" value="Chromosome II"/>
</dbReference>
<evidence type="ECO:0000256" key="3">
    <source>
        <dbReference type="ARBA" id="ARBA00022692"/>
    </source>
</evidence>
<name>A0AAE9EE05_CAEBR</name>
<feature type="transmembrane region" description="Helical" evidence="6">
    <location>
        <begin position="171"/>
        <end position="194"/>
    </location>
</feature>
<feature type="transmembrane region" description="Helical" evidence="6">
    <location>
        <begin position="48"/>
        <end position="72"/>
    </location>
</feature>
<dbReference type="EMBL" id="CP092621">
    <property type="protein sequence ID" value="UMM19673.1"/>
    <property type="molecule type" value="Genomic_DNA"/>
</dbReference>
<evidence type="ECO:0000256" key="2">
    <source>
        <dbReference type="ARBA" id="ARBA00006803"/>
    </source>
</evidence>
<organism evidence="7 8">
    <name type="scientific">Caenorhabditis briggsae</name>
    <dbReference type="NCBI Taxonomy" id="6238"/>
    <lineage>
        <taxon>Eukaryota</taxon>
        <taxon>Metazoa</taxon>
        <taxon>Ecdysozoa</taxon>
        <taxon>Nematoda</taxon>
        <taxon>Chromadorea</taxon>
        <taxon>Rhabditida</taxon>
        <taxon>Rhabditina</taxon>
        <taxon>Rhabditomorpha</taxon>
        <taxon>Rhabditoidea</taxon>
        <taxon>Rhabditidae</taxon>
        <taxon>Peloderinae</taxon>
        <taxon>Caenorhabditis</taxon>
    </lineage>
</organism>
<dbReference type="GO" id="GO:0016020">
    <property type="term" value="C:membrane"/>
    <property type="evidence" value="ECO:0007669"/>
    <property type="project" value="UniProtKB-SubCell"/>
</dbReference>
<feature type="transmembrane region" description="Helical" evidence="6">
    <location>
        <begin position="206"/>
        <end position="224"/>
    </location>
</feature>
<feature type="transmembrane region" description="Helical" evidence="6">
    <location>
        <begin position="458"/>
        <end position="478"/>
    </location>
</feature>
<dbReference type="PANTHER" id="PTHR23128">
    <property type="entry name" value="SERPENTINE RECEPTOR, CLASS E (EPSILON)-RELATED"/>
    <property type="match status" value="1"/>
</dbReference>
<gene>
    <name evidence="7" type="ORF">L5515_015166</name>
</gene>
<dbReference type="PANTHER" id="PTHR23128:SF135">
    <property type="entry name" value="SERPENTINE RECEPTOR, CLASS E (EPSILON)-RELATED"/>
    <property type="match status" value="1"/>
</dbReference>
<proteinExistence type="inferred from homology"/>
<dbReference type="Pfam" id="PF03125">
    <property type="entry name" value="Sre"/>
    <property type="match status" value="3"/>
</dbReference>
<keyword evidence="5 6" id="KW-0472">Membrane</keyword>
<evidence type="ECO:0000256" key="6">
    <source>
        <dbReference type="SAM" id="Phobius"/>
    </source>
</evidence>
<evidence type="ECO:0000256" key="4">
    <source>
        <dbReference type="ARBA" id="ARBA00022989"/>
    </source>
</evidence>
<evidence type="ECO:0000313" key="8">
    <source>
        <dbReference type="Proteomes" id="UP000829354"/>
    </source>
</evidence>
<evidence type="ECO:0000313" key="7">
    <source>
        <dbReference type="EMBL" id="UMM19673.1"/>
    </source>
</evidence>
<feature type="transmembrane region" description="Helical" evidence="6">
    <location>
        <begin position="280"/>
        <end position="301"/>
    </location>
</feature>